<dbReference type="RefSeq" id="WP_311422196.1">
    <property type="nucleotide sequence ID" value="NZ_JAVREH010000006.1"/>
</dbReference>
<evidence type="ECO:0000313" key="2">
    <source>
        <dbReference type="Proteomes" id="UP001183176"/>
    </source>
</evidence>
<name>A0ABU2J8S6_9ACTN</name>
<protein>
    <submittedName>
        <fullName evidence="1">DUF1360 domain-containing protein</fullName>
    </submittedName>
</protein>
<dbReference type="Pfam" id="PF07098">
    <property type="entry name" value="DUF1360"/>
    <property type="match status" value="1"/>
</dbReference>
<accession>A0ABU2J8S6</accession>
<comment type="caution">
    <text evidence="1">The sequence shown here is derived from an EMBL/GenBank/DDBJ whole genome shotgun (WGS) entry which is preliminary data.</text>
</comment>
<proteinExistence type="predicted"/>
<sequence length="162" mass="17327">MNTSVKKVASWYNRQASEYRAGEDRPIGGYIRALSVYSGVTAATVGAARLTGRRAPARITPWDVVLLGTATHKLTRILAKDAVTSPLRAPFVQYKGASGESELAEEVREHGGTKHAVGELLTCPFCLAQWVATTFVAGWVFAPGLTRLATSTFAGVALSDFL</sequence>
<evidence type="ECO:0000313" key="1">
    <source>
        <dbReference type="EMBL" id="MDT0261039.1"/>
    </source>
</evidence>
<keyword evidence="2" id="KW-1185">Reference proteome</keyword>
<organism evidence="1 2">
    <name type="scientific">Jatrophihabitans lederbergiae</name>
    <dbReference type="NCBI Taxonomy" id="3075547"/>
    <lineage>
        <taxon>Bacteria</taxon>
        <taxon>Bacillati</taxon>
        <taxon>Actinomycetota</taxon>
        <taxon>Actinomycetes</taxon>
        <taxon>Jatrophihabitantales</taxon>
        <taxon>Jatrophihabitantaceae</taxon>
        <taxon>Jatrophihabitans</taxon>
    </lineage>
</organism>
<dbReference type="Proteomes" id="UP001183176">
    <property type="component" value="Unassembled WGS sequence"/>
</dbReference>
<reference evidence="2" key="1">
    <citation type="submission" date="2023-07" db="EMBL/GenBank/DDBJ databases">
        <title>30 novel species of actinomycetes from the DSMZ collection.</title>
        <authorList>
            <person name="Nouioui I."/>
        </authorList>
    </citation>
    <scope>NUCLEOTIDE SEQUENCE [LARGE SCALE GENOMIC DNA]</scope>
    <source>
        <strain evidence="2">DSM 44399</strain>
    </source>
</reference>
<dbReference type="InterPro" id="IPR010773">
    <property type="entry name" value="Mycophage_PG1_Gp7"/>
</dbReference>
<dbReference type="EMBL" id="JAVREH010000006">
    <property type="protein sequence ID" value="MDT0261039.1"/>
    <property type="molecule type" value="Genomic_DNA"/>
</dbReference>
<gene>
    <name evidence="1" type="ORF">RM423_06480</name>
</gene>